<dbReference type="PANTHER" id="PTHR46401:SF8">
    <property type="entry name" value="BLL6006 PROTEIN"/>
    <property type="match status" value="1"/>
</dbReference>
<protein>
    <submittedName>
        <fullName evidence="3">Glycosyltransferase family 1 protein</fullName>
    </submittedName>
</protein>
<feature type="domain" description="Glycosyltransferase subfamily 4-like N-terminal" evidence="2">
    <location>
        <begin position="20"/>
        <end position="184"/>
    </location>
</feature>
<dbReference type="CDD" id="cd03801">
    <property type="entry name" value="GT4_PimA-like"/>
    <property type="match status" value="1"/>
</dbReference>
<dbReference type="Proteomes" id="UP000185109">
    <property type="component" value="Chromosome"/>
</dbReference>
<dbReference type="InterPro" id="IPR028098">
    <property type="entry name" value="Glyco_trans_4-like_N"/>
</dbReference>
<sequence>MIGQQRPNRHRRVLMTVDAVGGVWRYAMDLAAALKPKNIEVVFAGLGPAPTEEKIAEANRNGKLVWLDAPLDWMVQDQKAVAKVPRLVVDLAHREQADLLHLNLPSQAANMKTELPVIVVCHSCVVTWFAAVRSSEVPPNWQWQHRLNLAGFARANAVIAPSRSHAVAMDAAYGRIPNLKVVHNSSALDTSDEPKQNFILAAGRWWDDGKNGAVLDAAAALARWPVIAVGESNGPNGQCLQFRNADHRGELAHGRLIALMRQAGVVASPSVYEPFGLAALEAARGGAALVLSDIPTYREIWNDAALFADPYRPHSFADAFNCLADDPQLRAALALKARARSIQFGPQAQAQAMLGIYSGMFDWAFSTAAE</sequence>
<dbReference type="GO" id="GO:0016757">
    <property type="term" value="F:glycosyltransferase activity"/>
    <property type="evidence" value="ECO:0007669"/>
    <property type="project" value="InterPro"/>
</dbReference>
<dbReference type="SUPFAM" id="SSF53756">
    <property type="entry name" value="UDP-Glycosyltransferase/glycogen phosphorylase"/>
    <property type="match status" value="1"/>
</dbReference>
<organism evidence="3 4">
    <name type="scientific">Rhizobium etli 8C-3</name>
    <dbReference type="NCBI Taxonomy" id="538025"/>
    <lineage>
        <taxon>Bacteria</taxon>
        <taxon>Pseudomonadati</taxon>
        <taxon>Pseudomonadota</taxon>
        <taxon>Alphaproteobacteria</taxon>
        <taxon>Hyphomicrobiales</taxon>
        <taxon>Rhizobiaceae</taxon>
        <taxon>Rhizobium/Agrobacterium group</taxon>
        <taxon>Rhizobium</taxon>
    </lineage>
</organism>
<gene>
    <name evidence="3" type="ORF">AM571_CH03177</name>
</gene>
<evidence type="ECO:0000313" key="3">
    <source>
        <dbReference type="EMBL" id="APO75977.1"/>
    </source>
</evidence>
<accession>A0A1L5P706</accession>
<evidence type="ECO:0000259" key="1">
    <source>
        <dbReference type="Pfam" id="PF00534"/>
    </source>
</evidence>
<name>A0A1L5P706_RHIET</name>
<feature type="domain" description="Glycosyl transferase family 1" evidence="1">
    <location>
        <begin position="249"/>
        <end position="339"/>
    </location>
</feature>
<dbReference type="InterPro" id="IPR001296">
    <property type="entry name" value="Glyco_trans_1"/>
</dbReference>
<keyword evidence="3" id="KW-0808">Transferase</keyword>
<proteinExistence type="predicted"/>
<dbReference type="Pfam" id="PF00534">
    <property type="entry name" value="Glycos_transf_1"/>
    <property type="match status" value="1"/>
</dbReference>
<reference evidence="3 4" key="1">
    <citation type="submission" date="2016-09" db="EMBL/GenBank/DDBJ databases">
        <title>The complete genome sequences of Rhizobium gallicum, symbiovars gallicum and phaseoli, symbionts associated to common bean (Phaseolus vulgaris).</title>
        <authorList>
            <person name="Bustos P."/>
            <person name="Santamaria R.I."/>
            <person name="Perez-Carrascal O.M."/>
            <person name="Juarez S."/>
            <person name="Lozano L."/>
            <person name="Martinez-Flores I."/>
            <person name="Martinez-Romero E."/>
            <person name="Cevallos M."/>
            <person name="Romero D."/>
            <person name="Davila G."/>
            <person name="Gonzalez V."/>
        </authorList>
    </citation>
    <scope>NUCLEOTIDE SEQUENCE [LARGE SCALE GENOMIC DNA]</scope>
    <source>
        <strain evidence="3 4">8C-3</strain>
    </source>
</reference>
<dbReference type="RefSeq" id="WP_081377103.1">
    <property type="nucleotide sequence ID" value="NZ_CP017241.1"/>
</dbReference>
<dbReference type="EMBL" id="CP017241">
    <property type="protein sequence ID" value="APO75977.1"/>
    <property type="molecule type" value="Genomic_DNA"/>
</dbReference>
<evidence type="ECO:0000259" key="2">
    <source>
        <dbReference type="Pfam" id="PF13439"/>
    </source>
</evidence>
<dbReference type="Gene3D" id="3.40.50.2000">
    <property type="entry name" value="Glycogen Phosphorylase B"/>
    <property type="match status" value="2"/>
</dbReference>
<dbReference type="Pfam" id="PF13439">
    <property type="entry name" value="Glyco_transf_4"/>
    <property type="match status" value="1"/>
</dbReference>
<dbReference type="AlphaFoldDB" id="A0A1L5P706"/>
<dbReference type="PANTHER" id="PTHR46401">
    <property type="entry name" value="GLYCOSYLTRANSFERASE WBBK-RELATED"/>
    <property type="match status" value="1"/>
</dbReference>
<evidence type="ECO:0000313" key="4">
    <source>
        <dbReference type="Proteomes" id="UP000185109"/>
    </source>
</evidence>